<reference evidence="1" key="1">
    <citation type="journal article" date="2021" name="PeerJ">
        <title>Extensive microbial diversity within the chicken gut microbiome revealed by metagenomics and culture.</title>
        <authorList>
            <person name="Gilroy R."/>
            <person name="Ravi A."/>
            <person name="Getino M."/>
            <person name="Pursley I."/>
            <person name="Horton D.L."/>
            <person name="Alikhan N.F."/>
            <person name="Baker D."/>
            <person name="Gharbi K."/>
            <person name="Hall N."/>
            <person name="Watson M."/>
            <person name="Adriaenssens E.M."/>
            <person name="Foster-Nyarko E."/>
            <person name="Jarju S."/>
            <person name="Secka A."/>
            <person name="Antonio M."/>
            <person name="Oren A."/>
            <person name="Chaudhuri R.R."/>
            <person name="La Ragione R."/>
            <person name="Hildebrand F."/>
            <person name="Pallen M.J."/>
        </authorList>
    </citation>
    <scope>NUCLEOTIDE SEQUENCE</scope>
    <source>
        <strain evidence="1">CHK191-13928</strain>
    </source>
</reference>
<comment type="caution">
    <text evidence="1">The sequence shown here is derived from an EMBL/GenBank/DDBJ whole genome shotgun (WGS) entry which is preliminary data.</text>
</comment>
<gene>
    <name evidence="1" type="ORF">H9735_06595</name>
</gene>
<dbReference type="EMBL" id="DXEM01000019">
    <property type="protein sequence ID" value="HIX67783.1"/>
    <property type="molecule type" value="Genomic_DNA"/>
</dbReference>
<dbReference type="Pfam" id="PF18941">
    <property type="entry name" value="DUF5688"/>
    <property type="match status" value="1"/>
</dbReference>
<reference evidence="1" key="2">
    <citation type="submission" date="2021-04" db="EMBL/GenBank/DDBJ databases">
        <authorList>
            <person name="Gilroy R."/>
        </authorList>
    </citation>
    <scope>NUCLEOTIDE SEQUENCE</scope>
    <source>
        <strain evidence="1">CHK191-13928</strain>
    </source>
</reference>
<sequence length="195" mass="23009">MTKEKWTESIRNQIVVYLINYQKNRHLLQDRPYLIFEDMAVVFRIADQRDLLKERIVEQRDLEQWGIGIHELYQCALNNTLRLFPACVETPDGRSTGTDKEPVFIMSNEQGVYGAAVMLYPGFLKSFSEKYSWNLFLMPLSVHEIFVLLDRGQHASYLLHETAKMITSKFISKKDYLSDNIYYYDSNENQILTLY</sequence>
<organism evidence="1 2">
    <name type="scientific">Candidatus Anaerostipes excrementavium</name>
    <dbReference type="NCBI Taxonomy" id="2838463"/>
    <lineage>
        <taxon>Bacteria</taxon>
        <taxon>Bacillati</taxon>
        <taxon>Bacillota</taxon>
        <taxon>Clostridia</taxon>
        <taxon>Lachnospirales</taxon>
        <taxon>Lachnospiraceae</taxon>
        <taxon>Anaerostipes</taxon>
    </lineage>
</organism>
<proteinExistence type="predicted"/>
<evidence type="ECO:0000313" key="2">
    <source>
        <dbReference type="Proteomes" id="UP000886721"/>
    </source>
</evidence>
<name>A0A9D2B9E5_9FIRM</name>
<protein>
    <submittedName>
        <fullName evidence="1">Uncharacterized protein</fullName>
    </submittedName>
</protein>
<evidence type="ECO:0000313" key="1">
    <source>
        <dbReference type="EMBL" id="HIX67783.1"/>
    </source>
</evidence>
<accession>A0A9D2B9E5</accession>
<dbReference type="AlphaFoldDB" id="A0A9D2B9E5"/>
<dbReference type="Proteomes" id="UP000886721">
    <property type="component" value="Unassembled WGS sequence"/>
</dbReference>
<dbReference type="InterPro" id="IPR043743">
    <property type="entry name" value="DUF5688"/>
</dbReference>